<reference evidence="2 3" key="1">
    <citation type="submission" date="2014-06" db="EMBL/GenBank/DDBJ databases">
        <title>The genome of the endonuclear symbiont Nucleicultrix amoebiphila.</title>
        <authorList>
            <person name="Schulz F."/>
            <person name="Horn M."/>
        </authorList>
    </citation>
    <scope>NUCLEOTIDE SEQUENCE [LARGE SCALE GENOMIC DNA]</scope>
    <source>
        <strain evidence="2 3">FS5</strain>
    </source>
</reference>
<keyword evidence="1" id="KW-0732">Signal</keyword>
<keyword evidence="3" id="KW-1185">Reference proteome</keyword>
<dbReference type="EMBL" id="CP008743">
    <property type="protein sequence ID" value="ARN84087.1"/>
    <property type="molecule type" value="Genomic_DNA"/>
</dbReference>
<feature type="chain" id="PRO_5013139891" evidence="1">
    <location>
        <begin position="19"/>
        <end position="197"/>
    </location>
</feature>
<evidence type="ECO:0000313" key="3">
    <source>
        <dbReference type="Proteomes" id="UP000237351"/>
    </source>
</evidence>
<accession>A0A1W6N2L1</accession>
<proteinExistence type="predicted"/>
<dbReference type="Proteomes" id="UP000237351">
    <property type="component" value="Chromosome"/>
</dbReference>
<dbReference type="STRING" id="1414854.GQ61_00580"/>
<dbReference type="RefSeq" id="WP_085783440.1">
    <property type="nucleotide sequence ID" value="NZ_CP008743.1"/>
</dbReference>
<organism evidence="2 3">
    <name type="scientific">Candidatus Nucleicultrix amoebiphila FS5</name>
    <dbReference type="NCBI Taxonomy" id="1414854"/>
    <lineage>
        <taxon>Bacteria</taxon>
        <taxon>Pseudomonadati</taxon>
        <taxon>Pseudomonadota</taxon>
        <taxon>Alphaproteobacteria</taxon>
        <taxon>Holosporales</taxon>
        <taxon>Candidatus Nucleicultricaceae</taxon>
        <taxon>Candidatus Nucleicultrix</taxon>
    </lineage>
</organism>
<name>A0A1W6N2L1_9PROT</name>
<feature type="signal peptide" evidence="1">
    <location>
        <begin position="1"/>
        <end position="18"/>
    </location>
</feature>
<dbReference type="KEGG" id="naf:GQ61_00580"/>
<dbReference type="AlphaFoldDB" id="A0A1W6N2L1"/>
<sequence>MKSLLFFIFLLAAVPCFSSDGFGEVSCEEQDLPQKYSERKDIIHQTPKYHDLAQVDKSNMGATEEIFEFYGSHAKVFENLVPEKKGGVVCALKEFKKLERALNHSITLFNYNKMILLGVEKANPHLLRSAVRNLSLTPLVALTNAYGIAIENTSAQPSLFRAIAVKNGCVAKRYESLAKWFEKRLTAQLSSLNLERS</sequence>
<evidence type="ECO:0000256" key="1">
    <source>
        <dbReference type="SAM" id="SignalP"/>
    </source>
</evidence>
<gene>
    <name evidence="2" type="ORF">GQ61_00580</name>
</gene>
<evidence type="ECO:0000313" key="2">
    <source>
        <dbReference type="EMBL" id="ARN84087.1"/>
    </source>
</evidence>
<protein>
    <submittedName>
        <fullName evidence="2">Uncharacterized protein</fullName>
    </submittedName>
</protein>